<gene>
    <name evidence="1" type="ORF">AK812_SmicGene41785</name>
</gene>
<organism evidence="1 2">
    <name type="scientific">Symbiodinium microadriaticum</name>
    <name type="common">Dinoflagellate</name>
    <name type="synonym">Zooxanthella microadriatica</name>
    <dbReference type="NCBI Taxonomy" id="2951"/>
    <lineage>
        <taxon>Eukaryota</taxon>
        <taxon>Sar</taxon>
        <taxon>Alveolata</taxon>
        <taxon>Dinophyceae</taxon>
        <taxon>Suessiales</taxon>
        <taxon>Symbiodiniaceae</taxon>
        <taxon>Symbiodinium</taxon>
    </lineage>
</organism>
<dbReference type="Proteomes" id="UP000186817">
    <property type="component" value="Unassembled WGS sequence"/>
</dbReference>
<proteinExistence type="predicted"/>
<dbReference type="Gene3D" id="3.40.50.1910">
    <property type="match status" value="1"/>
</dbReference>
<dbReference type="OrthoDB" id="10571336at2759"/>
<dbReference type="InterPro" id="IPR027482">
    <property type="entry name" value="Sec1-like_dom2"/>
</dbReference>
<evidence type="ECO:0000313" key="2">
    <source>
        <dbReference type="Proteomes" id="UP000186817"/>
    </source>
</evidence>
<keyword evidence="2" id="KW-1185">Reference proteome</keyword>
<accession>A0A1Q9C575</accession>
<reference evidence="1 2" key="1">
    <citation type="submission" date="2016-02" db="EMBL/GenBank/DDBJ databases">
        <title>Genome analysis of coral dinoflagellate symbionts highlights evolutionary adaptations to a symbiotic lifestyle.</title>
        <authorList>
            <person name="Aranda M."/>
            <person name="Li Y."/>
            <person name="Liew Y.J."/>
            <person name="Baumgarten S."/>
            <person name="Simakov O."/>
            <person name="Wilson M."/>
            <person name="Piel J."/>
            <person name="Ashoor H."/>
            <person name="Bougouffa S."/>
            <person name="Bajic V.B."/>
            <person name="Ryu T."/>
            <person name="Ravasi T."/>
            <person name="Bayer T."/>
            <person name="Micklem G."/>
            <person name="Kim H."/>
            <person name="Bhak J."/>
            <person name="Lajeunesse T.C."/>
            <person name="Voolstra C.R."/>
        </authorList>
    </citation>
    <scope>NUCLEOTIDE SEQUENCE [LARGE SCALE GENOMIC DNA]</scope>
    <source>
        <strain evidence="1 2">CCMP2467</strain>
    </source>
</reference>
<protein>
    <submittedName>
        <fullName evidence="1">Uncharacterized protein</fullName>
    </submittedName>
</protein>
<dbReference type="EMBL" id="LSRX01001665">
    <property type="protein sequence ID" value="OLP78083.1"/>
    <property type="molecule type" value="Genomic_DNA"/>
</dbReference>
<comment type="caution">
    <text evidence="1">The sequence shown here is derived from an EMBL/GenBank/DDBJ whole genome shotgun (WGS) entry which is preliminary data.</text>
</comment>
<dbReference type="SUPFAM" id="SSF56815">
    <property type="entry name" value="Sec1/munc18-like (SM) proteins"/>
    <property type="match status" value="1"/>
</dbReference>
<sequence>MSSKTWFRPQKSDSTIFVASDLMDKLSDKITKAVQDLARSGLFEMVSHEGMDKHNPKKKMAGPRRGMQHYKLATWEAIQAKQEAKALCDELQLNRVSWSVVRSLTRLGARIWCKILTSESGIFSGVTSGEIAALRRLAELEDGRRRFLIMTTEFINSKKIFDSMRNEEVFKQAPVEGKARPQERSLRGFGFWPTSRSENRREYNRRVTEIVEESWAAADALCDEDAAMAGDAAES</sequence>
<evidence type="ECO:0000313" key="1">
    <source>
        <dbReference type="EMBL" id="OLP78083.1"/>
    </source>
</evidence>
<dbReference type="AlphaFoldDB" id="A0A1Q9C575"/>
<dbReference type="InterPro" id="IPR036045">
    <property type="entry name" value="Sec1-like_sf"/>
</dbReference>
<name>A0A1Q9C575_SYMMI</name>